<evidence type="ECO:0000256" key="9">
    <source>
        <dbReference type="RuleBase" id="RU004016"/>
    </source>
</evidence>
<dbReference type="PRINTS" id="PR00725">
    <property type="entry name" value="DADACBPTASE1"/>
</dbReference>
<keyword evidence="5" id="KW-0573">Peptidoglycan synthesis</keyword>
<dbReference type="PANTHER" id="PTHR21581">
    <property type="entry name" value="D-ALANYL-D-ALANINE CARBOXYPEPTIDASE"/>
    <property type="match status" value="1"/>
</dbReference>
<evidence type="ECO:0000313" key="13">
    <source>
        <dbReference type="Proteomes" id="UP000253817"/>
    </source>
</evidence>
<proteinExistence type="inferred from homology"/>
<feature type="active site" description="Acyl-ester intermediate" evidence="7">
    <location>
        <position position="103"/>
    </location>
</feature>
<dbReference type="InterPro" id="IPR012338">
    <property type="entry name" value="Beta-lactam/transpept-like"/>
</dbReference>
<dbReference type="RefSeq" id="WP_114545607.1">
    <property type="nucleotide sequence ID" value="NZ_PPTT01000006.1"/>
</dbReference>
<evidence type="ECO:0000313" key="12">
    <source>
        <dbReference type="EMBL" id="RNM42319.1"/>
    </source>
</evidence>
<evidence type="ECO:0000256" key="4">
    <source>
        <dbReference type="ARBA" id="ARBA00022960"/>
    </source>
</evidence>
<reference evidence="12" key="3">
    <citation type="journal article" date="2019" name="Microbiol. Resour. Announc.">
        <title>Draft Genome Sequences of Type Strains of Gordonibacter faecihominis, Paraeggerthella hongkongensis, Parvibacter caecicola,Slackia equolifaciens, Slackia faecicanis, and Slackia isoflavoniconvertens.</title>
        <authorList>
            <person name="Danylec N."/>
            <person name="Stoll D.A."/>
            <person name="Dotsch A."/>
            <person name="Huch M."/>
        </authorList>
    </citation>
    <scope>NUCLEOTIDE SEQUENCE</scope>
    <source>
        <strain evidence="12">DSM 16107</strain>
    </source>
</reference>
<dbReference type="Proteomes" id="UP000253817">
    <property type="component" value="Unassembled WGS sequence"/>
</dbReference>
<dbReference type="InterPro" id="IPR018044">
    <property type="entry name" value="Peptidase_S11"/>
</dbReference>
<dbReference type="GO" id="GO:0009002">
    <property type="term" value="F:serine-type D-Ala-D-Ala carboxypeptidase activity"/>
    <property type="evidence" value="ECO:0007669"/>
    <property type="project" value="InterPro"/>
</dbReference>
<comment type="similarity">
    <text evidence="1 9">Belongs to the peptidase S11 family.</text>
</comment>
<dbReference type="EMBL" id="PPTT01000006">
    <property type="protein sequence ID" value="RDB70139.1"/>
    <property type="molecule type" value="Genomic_DNA"/>
</dbReference>
<accession>A0A3N0IZA3</accession>
<dbReference type="AlphaFoldDB" id="A0A3N0IZA3"/>
<dbReference type="GO" id="GO:0071555">
    <property type="term" value="P:cell wall organization"/>
    <property type="evidence" value="ECO:0007669"/>
    <property type="project" value="UniProtKB-KW"/>
</dbReference>
<dbReference type="Proteomes" id="UP000270112">
    <property type="component" value="Unassembled WGS sequence"/>
</dbReference>
<protein>
    <submittedName>
        <fullName evidence="12">D-alanyl-D-alanine carboxypeptidase</fullName>
    </submittedName>
</protein>
<dbReference type="PROSITE" id="PS51257">
    <property type="entry name" value="PROKAR_LIPOPROTEIN"/>
    <property type="match status" value="1"/>
</dbReference>
<keyword evidence="12" id="KW-0645">Protease</keyword>
<name>A0A3N0IZA3_9ACTN</name>
<dbReference type="Pfam" id="PF00768">
    <property type="entry name" value="Peptidase_S11"/>
    <property type="match status" value="1"/>
</dbReference>
<evidence type="ECO:0000256" key="2">
    <source>
        <dbReference type="ARBA" id="ARBA00022729"/>
    </source>
</evidence>
<feature type="active site" evidence="7">
    <location>
        <position position="158"/>
    </location>
</feature>
<reference evidence="14" key="2">
    <citation type="submission" date="2018-05" db="EMBL/GenBank/DDBJ databases">
        <title>Genome Sequencing of selected type strains of the family Eggerthellaceae.</title>
        <authorList>
            <person name="Danylec N."/>
            <person name="Stoll D.A."/>
            <person name="Doetsch A."/>
            <person name="Huch M."/>
        </authorList>
    </citation>
    <scope>NUCLEOTIDE SEQUENCE [LARGE SCALE GENOMIC DNA]</scope>
    <source>
        <strain evidence="14">DSM 16107</strain>
    </source>
</reference>
<dbReference type="PANTHER" id="PTHR21581:SF6">
    <property type="entry name" value="TRAFFICKING PROTEIN PARTICLE COMPLEX SUBUNIT 12"/>
    <property type="match status" value="1"/>
</dbReference>
<evidence type="ECO:0000256" key="3">
    <source>
        <dbReference type="ARBA" id="ARBA00022801"/>
    </source>
</evidence>
<dbReference type="GO" id="GO:0008360">
    <property type="term" value="P:regulation of cell shape"/>
    <property type="evidence" value="ECO:0007669"/>
    <property type="project" value="UniProtKB-KW"/>
</dbReference>
<dbReference type="GO" id="GO:0009252">
    <property type="term" value="P:peptidoglycan biosynthetic process"/>
    <property type="evidence" value="ECO:0007669"/>
    <property type="project" value="UniProtKB-KW"/>
</dbReference>
<keyword evidence="12" id="KW-0121">Carboxypeptidase</keyword>
<gene>
    <name evidence="11" type="ORF">C1876_04925</name>
    <name evidence="12" type="ORF">DMP09_05620</name>
</gene>
<keyword evidence="6" id="KW-0961">Cell wall biogenesis/degradation</keyword>
<keyword evidence="4" id="KW-0133">Cell shape</keyword>
<evidence type="ECO:0000313" key="11">
    <source>
        <dbReference type="EMBL" id="RDB70139.1"/>
    </source>
</evidence>
<evidence type="ECO:0000256" key="5">
    <source>
        <dbReference type="ARBA" id="ARBA00022984"/>
    </source>
</evidence>
<evidence type="ECO:0000313" key="14">
    <source>
        <dbReference type="Proteomes" id="UP000270112"/>
    </source>
</evidence>
<feature type="active site" description="Proton acceptor" evidence="7">
    <location>
        <position position="106"/>
    </location>
</feature>
<dbReference type="GO" id="GO:0006508">
    <property type="term" value="P:proteolysis"/>
    <property type="evidence" value="ECO:0007669"/>
    <property type="project" value="InterPro"/>
</dbReference>
<feature type="domain" description="Peptidase S11 D-alanyl-D-alanine carboxypeptidase A N-terminal" evidence="10">
    <location>
        <begin position="70"/>
        <end position="315"/>
    </location>
</feature>
<evidence type="ECO:0000259" key="10">
    <source>
        <dbReference type="Pfam" id="PF00768"/>
    </source>
</evidence>
<dbReference type="InterPro" id="IPR001967">
    <property type="entry name" value="Peptidase_S11_N"/>
</dbReference>
<evidence type="ECO:0000256" key="1">
    <source>
        <dbReference type="ARBA" id="ARBA00007164"/>
    </source>
</evidence>
<keyword evidence="13" id="KW-1185">Reference proteome</keyword>
<sequence>MIAHRFACSNGLSTRFARVGPSLALGFACALSLAVALGFACLPHAAAFAVTSEDDLVLGTSIAERGTPLEQAPDLDASFAALMDEDGTLWFGRGAADQAQIASLTKIMTALVAVEHLDAAATIEVTPTAASIGESSAGLVEGDTMTFDDALKAVLTASGNDAAAAVAQAAGARLLEEQGASGDAQACEAAFVEAMNAKARDLDLANSLFTNPHGLDFDAFAQGQHSCAQDVAAMLRAAMQHDLIRANIGYAQVDIVVQRGGVPTALTLTNTDALLGSYEGTCAAKTGYTLAAGPCSASAVNRGDGHEYYAVVLGSSSKPQRFADAEALYDWVFAHRAALEDEAEARPEERESAPPQVDEETYQLVNATSSTKTEIAGAEASYPVVAKVAHGDWTDRTVEATVADPYAAVTVAAGSERIEQEVAFADVHGDVRRGDVVGRMTFRQGGTVLWEADLVAVRDAAAPAWWEALGVGVQRFFANLTGAPTVAASSVEALGAMKVS</sequence>
<evidence type="ECO:0000256" key="7">
    <source>
        <dbReference type="PIRSR" id="PIRSR618044-1"/>
    </source>
</evidence>
<dbReference type="Gene3D" id="3.40.710.10">
    <property type="entry name" value="DD-peptidase/beta-lactamase superfamily"/>
    <property type="match status" value="1"/>
</dbReference>
<organism evidence="12 14">
    <name type="scientific">Eggerthella sinensis</name>
    <dbReference type="NCBI Taxonomy" id="242230"/>
    <lineage>
        <taxon>Bacteria</taxon>
        <taxon>Bacillati</taxon>
        <taxon>Actinomycetota</taxon>
        <taxon>Coriobacteriia</taxon>
        <taxon>Eggerthellales</taxon>
        <taxon>Eggerthellaceae</taxon>
        <taxon>Eggerthella</taxon>
    </lineage>
</organism>
<keyword evidence="3" id="KW-0378">Hydrolase</keyword>
<reference evidence="11 13" key="1">
    <citation type="journal article" date="2018" name="Elife">
        <title>Discovery and characterization of a prevalent human gut bacterial enzyme sufficient for the inactivation of a family of plant toxins.</title>
        <authorList>
            <person name="Koppel N."/>
            <person name="Bisanz J.E."/>
            <person name="Pandelia M.E."/>
            <person name="Turnbaugh P.J."/>
            <person name="Balskus E.P."/>
        </authorList>
    </citation>
    <scope>NUCLEOTIDE SEQUENCE [LARGE SCALE GENOMIC DNA]</scope>
    <source>
        <strain evidence="11 13">DSM 16107</strain>
    </source>
</reference>
<dbReference type="EMBL" id="QICC01000015">
    <property type="protein sequence ID" value="RNM42319.1"/>
    <property type="molecule type" value="Genomic_DNA"/>
</dbReference>
<comment type="caution">
    <text evidence="12">The sequence shown here is derived from an EMBL/GenBank/DDBJ whole genome shotgun (WGS) entry which is preliminary data.</text>
</comment>
<feature type="binding site" evidence="8">
    <location>
        <position position="285"/>
    </location>
    <ligand>
        <name>substrate</name>
    </ligand>
</feature>
<evidence type="ECO:0000256" key="6">
    <source>
        <dbReference type="ARBA" id="ARBA00023316"/>
    </source>
</evidence>
<evidence type="ECO:0000256" key="8">
    <source>
        <dbReference type="PIRSR" id="PIRSR618044-2"/>
    </source>
</evidence>
<dbReference type="OrthoDB" id="3530815at2"/>
<keyword evidence="2" id="KW-0732">Signal</keyword>
<dbReference type="SUPFAM" id="SSF56601">
    <property type="entry name" value="beta-lactamase/transpeptidase-like"/>
    <property type="match status" value="1"/>
</dbReference>